<dbReference type="SUPFAM" id="SSF52540">
    <property type="entry name" value="P-loop containing nucleoside triphosphate hydrolases"/>
    <property type="match status" value="1"/>
</dbReference>
<dbReference type="GO" id="GO:0140664">
    <property type="term" value="F:ATP-dependent DNA damage sensor activity"/>
    <property type="evidence" value="ECO:0007669"/>
    <property type="project" value="InterPro"/>
</dbReference>
<keyword evidence="2" id="KW-0547">Nucleotide-binding</keyword>
<keyword evidence="3" id="KW-0067">ATP-binding</keyword>
<dbReference type="Proteomes" id="UP000012073">
    <property type="component" value="Unassembled WGS sequence"/>
</dbReference>
<dbReference type="GO" id="GO:0030983">
    <property type="term" value="F:mismatched DNA binding"/>
    <property type="evidence" value="ECO:0007669"/>
    <property type="project" value="InterPro"/>
</dbReference>
<feature type="domain" description="DNA mismatch repair proteins mutS family" evidence="6">
    <location>
        <begin position="167"/>
        <end position="388"/>
    </location>
</feature>
<dbReference type="SUPFAM" id="SSF48334">
    <property type="entry name" value="DNA repair protein MutS, domain III"/>
    <property type="match status" value="1"/>
</dbReference>
<dbReference type="InterPro" id="IPR045076">
    <property type="entry name" value="MutS"/>
</dbReference>
<evidence type="ECO:0000256" key="3">
    <source>
        <dbReference type="ARBA" id="ARBA00022840"/>
    </source>
</evidence>
<evidence type="ECO:0000259" key="6">
    <source>
        <dbReference type="SMART" id="SM00534"/>
    </source>
</evidence>
<dbReference type="PhylomeDB" id="R7QSP3"/>
<keyword evidence="4" id="KW-0238">DNA-binding</keyword>
<evidence type="ECO:0000313" key="7">
    <source>
        <dbReference type="EMBL" id="CDF40516.1"/>
    </source>
</evidence>
<dbReference type="Gene3D" id="1.10.1420.10">
    <property type="match status" value="2"/>
</dbReference>
<dbReference type="RefSeq" id="XP_005710810.1">
    <property type="nucleotide sequence ID" value="XM_005710753.1"/>
</dbReference>
<reference evidence="8" key="1">
    <citation type="journal article" date="2013" name="Proc. Natl. Acad. Sci. U.S.A.">
        <title>Genome structure and metabolic features in the red seaweed Chondrus crispus shed light on evolution of the Archaeplastida.</title>
        <authorList>
            <person name="Collen J."/>
            <person name="Porcel B."/>
            <person name="Carre W."/>
            <person name="Ball S.G."/>
            <person name="Chaparro C."/>
            <person name="Tonon T."/>
            <person name="Barbeyron T."/>
            <person name="Michel G."/>
            <person name="Noel B."/>
            <person name="Valentin K."/>
            <person name="Elias M."/>
            <person name="Artiguenave F."/>
            <person name="Arun A."/>
            <person name="Aury J.M."/>
            <person name="Barbosa-Neto J.F."/>
            <person name="Bothwell J.H."/>
            <person name="Bouget F.Y."/>
            <person name="Brillet L."/>
            <person name="Cabello-Hurtado F."/>
            <person name="Capella-Gutierrez S."/>
            <person name="Charrier B."/>
            <person name="Cladiere L."/>
            <person name="Cock J.M."/>
            <person name="Coelho S.M."/>
            <person name="Colleoni C."/>
            <person name="Czjzek M."/>
            <person name="Da Silva C."/>
            <person name="Delage L."/>
            <person name="Denoeud F."/>
            <person name="Deschamps P."/>
            <person name="Dittami S.M."/>
            <person name="Gabaldon T."/>
            <person name="Gachon C.M."/>
            <person name="Groisillier A."/>
            <person name="Herve C."/>
            <person name="Jabbari K."/>
            <person name="Katinka M."/>
            <person name="Kloareg B."/>
            <person name="Kowalczyk N."/>
            <person name="Labadie K."/>
            <person name="Leblanc C."/>
            <person name="Lopez P.J."/>
            <person name="McLachlan D.H."/>
            <person name="Meslet-Cladiere L."/>
            <person name="Moustafa A."/>
            <person name="Nehr Z."/>
            <person name="Nyvall Collen P."/>
            <person name="Panaud O."/>
            <person name="Partensky F."/>
            <person name="Poulain J."/>
            <person name="Rensing S.A."/>
            <person name="Rousvoal S."/>
            <person name="Samson G."/>
            <person name="Symeonidi A."/>
            <person name="Weissenbach J."/>
            <person name="Zambounis A."/>
            <person name="Wincker P."/>
            <person name="Boyen C."/>
        </authorList>
    </citation>
    <scope>NUCLEOTIDE SEQUENCE [LARGE SCALE GENOMIC DNA]</scope>
    <source>
        <strain evidence="8">cv. Stackhouse</strain>
    </source>
</reference>
<proteinExistence type="inferred from homology"/>
<gene>
    <name evidence="7" type="ORF">CHC_T00008573001</name>
</gene>
<dbReference type="OMA" id="GAMANIN"/>
<evidence type="ECO:0000313" key="8">
    <source>
        <dbReference type="Proteomes" id="UP000012073"/>
    </source>
</evidence>
<dbReference type="EMBL" id="HG002195">
    <property type="protein sequence ID" value="CDF40516.1"/>
    <property type="molecule type" value="Genomic_DNA"/>
</dbReference>
<dbReference type="PANTHER" id="PTHR11361">
    <property type="entry name" value="DNA MISMATCH REPAIR PROTEIN MUTS FAMILY MEMBER"/>
    <property type="match status" value="1"/>
</dbReference>
<organism evidence="7 8">
    <name type="scientific">Chondrus crispus</name>
    <name type="common">Carrageen Irish moss</name>
    <name type="synonym">Polymorpha crispa</name>
    <dbReference type="NCBI Taxonomy" id="2769"/>
    <lineage>
        <taxon>Eukaryota</taxon>
        <taxon>Rhodophyta</taxon>
        <taxon>Florideophyceae</taxon>
        <taxon>Rhodymeniophycidae</taxon>
        <taxon>Gigartinales</taxon>
        <taxon>Gigartinaceae</taxon>
        <taxon>Chondrus</taxon>
    </lineage>
</organism>
<dbReference type="GeneID" id="17318523"/>
<dbReference type="InterPro" id="IPR000432">
    <property type="entry name" value="DNA_mismatch_repair_MutS_C"/>
</dbReference>
<evidence type="ECO:0000256" key="2">
    <source>
        <dbReference type="ARBA" id="ARBA00022741"/>
    </source>
</evidence>
<feature type="compositionally biased region" description="Polar residues" evidence="5">
    <location>
        <begin position="457"/>
        <end position="470"/>
    </location>
</feature>
<dbReference type="OrthoDB" id="276261at2759"/>
<dbReference type="InterPro" id="IPR036187">
    <property type="entry name" value="DNA_mismatch_repair_MutS_sf"/>
</dbReference>
<dbReference type="AlphaFoldDB" id="R7QSP3"/>
<evidence type="ECO:0000256" key="4">
    <source>
        <dbReference type="ARBA" id="ARBA00023125"/>
    </source>
</evidence>
<dbReference type="Pfam" id="PF00488">
    <property type="entry name" value="MutS_V"/>
    <property type="match status" value="1"/>
</dbReference>
<dbReference type="GO" id="GO:0005524">
    <property type="term" value="F:ATP binding"/>
    <property type="evidence" value="ECO:0007669"/>
    <property type="project" value="UniProtKB-KW"/>
</dbReference>
<feature type="region of interest" description="Disordered" evidence="5">
    <location>
        <begin position="457"/>
        <end position="479"/>
    </location>
</feature>
<protein>
    <submittedName>
        <fullName evidence="7">DNA mismatch repair protein MutS homolog, MSH4</fullName>
    </submittedName>
</protein>
<dbReference type="InterPro" id="IPR007861">
    <property type="entry name" value="DNA_mismatch_repair_MutS_clamp"/>
</dbReference>
<evidence type="ECO:0000256" key="5">
    <source>
        <dbReference type="SAM" id="MobiDB-lite"/>
    </source>
</evidence>
<dbReference type="STRING" id="2769.R7QSP3"/>
<dbReference type="KEGG" id="ccp:CHC_T00008573001"/>
<dbReference type="SMART" id="SM00534">
    <property type="entry name" value="MUTSac"/>
    <property type="match status" value="1"/>
</dbReference>
<dbReference type="Pfam" id="PF05190">
    <property type="entry name" value="MutS_IV"/>
    <property type="match status" value="1"/>
</dbReference>
<dbReference type="GO" id="GO:0006298">
    <property type="term" value="P:mismatch repair"/>
    <property type="evidence" value="ECO:0007669"/>
    <property type="project" value="InterPro"/>
</dbReference>
<accession>R7QSP3</accession>
<dbReference type="Gramene" id="CDF40516">
    <property type="protein sequence ID" value="CDF40516"/>
    <property type="gene ID" value="CHC_T00008573001"/>
</dbReference>
<dbReference type="PANTHER" id="PTHR11361:SF21">
    <property type="entry name" value="MUTS PROTEIN HOMOLOG 4"/>
    <property type="match status" value="1"/>
</dbReference>
<dbReference type="Gene3D" id="3.40.50.300">
    <property type="entry name" value="P-loop containing nucleotide triphosphate hydrolases"/>
    <property type="match status" value="1"/>
</dbReference>
<keyword evidence="8" id="KW-1185">Reference proteome</keyword>
<dbReference type="InterPro" id="IPR027417">
    <property type="entry name" value="P-loop_NTPase"/>
</dbReference>
<comment type="similarity">
    <text evidence="1">Belongs to the DNA mismatch repair MutS family.</text>
</comment>
<sequence>MDDLAEQTRTKYNIPKLQLSMHLKRGFHFSIHKKFLDVKDFPDEFIQIDAGTKIHRFSSNELVQLNSRYHDSLQEIWRITEIELGSLLNEIFKVEAITALHRLCDSIAILDTMASFVSYSSYCQASTERPKLTIGGPIAMQNAFHPVLLDMKPRVAIPNDVFLDETSALHLISGRNQAGKSTFIRMVGLITVMAHTGCMVPAKFASIRILKRIATRFNTSDDPSQSQSNYSKEMHDIATILEAIRQQEDSTFLENCGDKQTTPSPNLPSILILVDELGRSTSTLDGFAISYAVAEYLSSCPNVLTLFTTHFLGLGAMANINPVIKAFHLETVPLFENQMTSIGTGLAGRKFTFTVRSGTLTETSYGIDTARLAGFPNQVATQAHELLAGMPVRSIANANDFAKANLAFGQREKRQLQKTISLVSVAQRISLLQSSARDPTQARSLLLELQRKLRISQRTTKSNRSQSSGSLVAGATEVE</sequence>
<evidence type="ECO:0000256" key="1">
    <source>
        <dbReference type="ARBA" id="ARBA00006271"/>
    </source>
</evidence>
<name>R7QSP3_CHOCR</name>
<dbReference type="GO" id="GO:0005634">
    <property type="term" value="C:nucleus"/>
    <property type="evidence" value="ECO:0007669"/>
    <property type="project" value="TreeGrafter"/>
</dbReference>
<dbReference type="GO" id="GO:0007131">
    <property type="term" value="P:reciprocal meiotic recombination"/>
    <property type="evidence" value="ECO:0007669"/>
    <property type="project" value="TreeGrafter"/>
</dbReference>